<keyword evidence="3" id="KW-1185">Reference proteome</keyword>
<reference evidence="2" key="1">
    <citation type="submission" date="2022-10" db="EMBL/GenBank/DDBJ databases">
        <title>The complete genomes of actinobacterial strains from the NBC collection.</title>
        <authorList>
            <person name="Joergensen T.S."/>
            <person name="Alvarez Arevalo M."/>
            <person name="Sterndorff E.B."/>
            <person name="Faurdal D."/>
            <person name="Vuksanovic O."/>
            <person name="Mourched A.-S."/>
            <person name="Charusanti P."/>
            <person name="Shaw S."/>
            <person name="Blin K."/>
            <person name="Weber T."/>
        </authorList>
    </citation>
    <scope>NUCLEOTIDE SEQUENCE</scope>
    <source>
        <strain evidence="2">NBC_00254</strain>
    </source>
</reference>
<name>A0ABZ1SXT3_9ACTN</name>
<sequence length="299" mass="34378">MSDTAVSTLDAGRIRPAQHQTSVPADKVLHSGNSGFIIARNAQLKYSHRAEGRQFFSEVVRHMNDSDLNGASFFCYEEAFGTQDRLHWLIHWKSPNDYGISLEMVDHDETMIDLLESDRVKDDDGVGAWGRLIVEGTMQEKILVPQHGAHHENEEDVPSDLWVDPAWKQSSQPLSEQLNSANAELVLHRVGQAKHEFRKEARYFAFAWQNHVNKVLPGRVTSYLYEETFGVMDQLHWLIHLRSFEDYLTLMHLDDHDPDFRRILEKDFIAPHRGGGTWARAFVDGTLHDTLLVPYQLPR</sequence>
<dbReference type="EMBL" id="CP108085">
    <property type="protein sequence ID" value="WUP77860.1"/>
    <property type="molecule type" value="Genomic_DNA"/>
</dbReference>
<dbReference type="RefSeq" id="WP_142648883.1">
    <property type="nucleotide sequence ID" value="NZ_CP108085.1"/>
</dbReference>
<dbReference type="Pfam" id="PF19505">
    <property type="entry name" value="DUF6039"/>
    <property type="match status" value="1"/>
</dbReference>
<accession>A0ABZ1SXT3</accession>
<proteinExistence type="predicted"/>
<evidence type="ECO:0000313" key="3">
    <source>
        <dbReference type="Proteomes" id="UP001432011"/>
    </source>
</evidence>
<feature type="region of interest" description="Disordered" evidence="1">
    <location>
        <begin position="1"/>
        <end position="22"/>
    </location>
</feature>
<organism evidence="2 3">
    <name type="scientific">Microbispora hainanensis</name>
    <dbReference type="NCBI Taxonomy" id="568844"/>
    <lineage>
        <taxon>Bacteria</taxon>
        <taxon>Bacillati</taxon>
        <taxon>Actinomycetota</taxon>
        <taxon>Actinomycetes</taxon>
        <taxon>Streptosporangiales</taxon>
        <taxon>Streptosporangiaceae</taxon>
        <taxon>Microbispora</taxon>
    </lineage>
</organism>
<dbReference type="InterPro" id="IPR046102">
    <property type="entry name" value="DUF6039"/>
</dbReference>
<protein>
    <submittedName>
        <fullName evidence="2">DUF6039 family protein</fullName>
    </submittedName>
</protein>
<evidence type="ECO:0000313" key="2">
    <source>
        <dbReference type="EMBL" id="WUP77860.1"/>
    </source>
</evidence>
<gene>
    <name evidence="2" type="ORF">OG913_12910</name>
</gene>
<evidence type="ECO:0000256" key="1">
    <source>
        <dbReference type="SAM" id="MobiDB-lite"/>
    </source>
</evidence>
<dbReference type="Proteomes" id="UP001432011">
    <property type="component" value="Chromosome"/>
</dbReference>